<proteinExistence type="inferred from homology"/>
<protein>
    <submittedName>
        <fullName evidence="9">Sugar ABC transporter permease</fullName>
    </submittedName>
</protein>
<sequence>MRIKAREHATGYLFVAPLLVLFAVFLLYGFYFIVHASFFNETLSFRDAKYVGWDNYRMAIEDSRFLHSIVNNLAFAAAAIVISVSIGCVVSVVLSIGIKGSKFLGALFFIPSFMPLALIAMVFSIMLEYRFGTLNGLFHGIGLDFMAQRWLSDPKLAYMSVISISVFLIGLPMMYYNADMTTIDSSILEAAVIDGAGLGRMMWNILFPLLKNAHKTIILSTLLGSFREFERVFLLTQGGPAGTTENTSVYIYSFARSAGANIGFVCATSAIVLLIALSISVVQLLAFRTKAGKGGRR</sequence>
<evidence type="ECO:0000256" key="7">
    <source>
        <dbReference type="RuleBase" id="RU363032"/>
    </source>
</evidence>
<evidence type="ECO:0000256" key="1">
    <source>
        <dbReference type="ARBA" id="ARBA00004651"/>
    </source>
</evidence>
<dbReference type="GO" id="GO:0055085">
    <property type="term" value="P:transmembrane transport"/>
    <property type="evidence" value="ECO:0007669"/>
    <property type="project" value="InterPro"/>
</dbReference>
<dbReference type="InterPro" id="IPR051393">
    <property type="entry name" value="ABC_transporter_permease"/>
</dbReference>
<dbReference type="PANTHER" id="PTHR30193:SF37">
    <property type="entry name" value="INNER MEMBRANE ABC TRANSPORTER PERMEASE PROTEIN YCJO"/>
    <property type="match status" value="1"/>
</dbReference>
<accession>A0A494XV04</accession>
<feature type="domain" description="ABC transmembrane type-1" evidence="8">
    <location>
        <begin position="69"/>
        <end position="283"/>
    </location>
</feature>
<evidence type="ECO:0000256" key="5">
    <source>
        <dbReference type="ARBA" id="ARBA00022989"/>
    </source>
</evidence>
<dbReference type="InterPro" id="IPR000515">
    <property type="entry name" value="MetI-like"/>
</dbReference>
<keyword evidence="3" id="KW-1003">Cell membrane</keyword>
<dbReference type="AlphaFoldDB" id="A0A494XV04"/>
<evidence type="ECO:0000256" key="3">
    <source>
        <dbReference type="ARBA" id="ARBA00022475"/>
    </source>
</evidence>
<evidence type="ECO:0000256" key="4">
    <source>
        <dbReference type="ARBA" id="ARBA00022692"/>
    </source>
</evidence>
<dbReference type="Proteomes" id="UP000282076">
    <property type="component" value="Unassembled WGS sequence"/>
</dbReference>
<dbReference type="EMBL" id="RBZM01000005">
    <property type="protein sequence ID" value="RKP54451.1"/>
    <property type="molecule type" value="Genomic_DNA"/>
</dbReference>
<feature type="transmembrane region" description="Helical" evidence="7">
    <location>
        <begin position="73"/>
        <end position="96"/>
    </location>
</feature>
<dbReference type="GO" id="GO:0005886">
    <property type="term" value="C:plasma membrane"/>
    <property type="evidence" value="ECO:0007669"/>
    <property type="project" value="UniProtKB-SubCell"/>
</dbReference>
<keyword evidence="5 7" id="KW-1133">Transmembrane helix</keyword>
<evidence type="ECO:0000313" key="9">
    <source>
        <dbReference type="EMBL" id="RKP54451.1"/>
    </source>
</evidence>
<dbReference type="Gene3D" id="1.10.3720.10">
    <property type="entry name" value="MetI-like"/>
    <property type="match status" value="1"/>
</dbReference>
<dbReference type="Pfam" id="PF00528">
    <property type="entry name" value="BPD_transp_1"/>
    <property type="match status" value="1"/>
</dbReference>
<keyword evidence="6 7" id="KW-0472">Membrane</keyword>
<evidence type="ECO:0000313" key="10">
    <source>
        <dbReference type="Proteomes" id="UP000282076"/>
    </source>
</evidence>
<feature type="transmembrane region" description="Helical" evidence="7">
    <location>
        <begin position="103"/>
        <end position="127"/>
    </location>
</feature>
<feature type="transmembrane region" description="Helical" evidence="7">
    <location>
        <begin position="12"/>
        <end position="34"/>
    </location>
</feature>
<comment type="similarity">
    <text evidence="7">Belongs to the binding-protein-dependent transport system permease family.</text>
</comment>
<name>A0A494XV04_9BACL</name>
<keyword evidence="2 7" id="KW-0813">Transport</keyword>
<gene>
    <name evidence="9" type="ORF">D7Z26_13970</name>
</gene>
<organism evidence="9 10">
    <name type="scientific">Cohnella endophytica</name>
    <dbReference type="NCBI Taxonomy" id="2419778"/>
    <lineage>
        <taxon>Bacteria</taxon>
        <taxon>Bacillati</taxon>
        <taxon>Bacillota</taxon>
        <taxon>Bacilli</taxon>
        <taxon>Bacillales</taxon>
        <taxon>Paenibacillaceae</taxon>
        <taxon>Cohnella</taxon>
    </lineage>
</organism>
<feature type="transmembrane region" description="Helical" evidence="7">
    <location>
        <begin position="262"/>
        <end position="287"/>
    </location>
</feature>
<keyword evidence="10" id="KW-1185">Reference proteome</keyword>
<evidence type="ECO:0000256" key="6">
    <source>
        <dbReference type="ARBA" id="ARBA00023136"/>
    </source>
</evidence>
<dbReference type="PROSITE" id="PS50928">
    <property type="entry name" value="ABC_TM1"/>
    <property type="match status" value="1"/>
</dbReference>
<dbReference type="OrthoDB" id="5174895at2"/>
<keyword evidence="4 7" id="KW-0812">Transmembrane</keyword>
<comment type="caution">
    <text evidence="9">The sequence shown here is derived from an EMBL/GenBank/DDBJ whole genome shotgun (WGS) entry which is preliminary data.</text>
</comment>
<dbReference type="SUPFAM" id="SSF161098">
    <property type="entry name" value="MetI-like"/>
    <property type="match status" value="1"/>
</dbReference>
<evidence type="ECO:0000256" key="2">
    <source>
        <dbReference type="ARBA" id="ARBA00022448"/>
    </source>
</evidence>
<dbReference type="CDD" id="cd06261">
    <property type="entry name" value="TM_PBP2"/>
    <property type="match status" value="1"/>
</dbReference>
<dbReference type="RefSeq" id="WP_120977556.1">
    <property type="nucleotide sequence ID" value="NZ_RBZM01000005.1"/>
</dbReference>
<dbReference type="PANTHER" id="PTHR30193">
    <property type="entry name" value="ABC TRANSPORTER PERMEASE PROTEIN"/>
    <property type="match status" value="1"/>
</dbReference>
<dbReference type="InterPro" id="IPR035906">
    <property type="entry name" value="MetI-like_sf"/>
</dbReference>
<comment type="subcellular location">
    <subcellularLocation>
        <location evidence="1 7">Cell membrane</location>
        <topology evidence="1 7">Multi-pass membrane protein</topology>
    </subcellularLocation>
</comment>
<evidence type="ECO:0000259" key="8">
    <source>
        <dbReference type="PROSITE" id="PS50928"/>
    </source>
</evidence>
<feature type="transmembrane region" description="Helical" evidence="7">
    <location>
        <begin position="156"/>
        <end position="175"/>
    </location>
</feature>
<reference evidence="9 10" key="1">
    <citation type="submission" date="2018-10" db="EMBL/GenBank/DDBJ databases">
        <title>Cohnella sp. M2MS4P-1, whole genome shotgun sequence.</title>
        <authorList>
            <person name="Tuo L."/>
        </authorList>
    </citation>
    <scope>NUCLEOTIDE SEQUENCE [LARGE SCALE GENOMIC DNA]</scope>
    <source>
        <strain evidence="9 10">M2MS4P-1</strain>
    </source>
</reference>